<evidence type="ECO:0000313" key="1">
    <source>
        <dbReference type="EMBL" id="MXO67760.1"/>
    </source>
</evidence>
<evidence type="ECO:0000313" key="2">
    <source>
        <dbReference type="Proteomes" id="UP000444401"/>
    </source>
</evidence>
<dbReference type="RefSeq" id="WP_160732386.1">
    <property type="nucleotide sequence ID" value="NZ_WTYO01000001.1"/>
</dbReference>
<gene>
    <name evidence="1" type="ORF">GRI72_02795</name>
</gene>
<dbReference type="Proteomes" id="UP000444401">
    <property type="component" value="Unassembled WGS sequence"/>
</dbReference>
<proteinExistence type="predicted"/>
<organism evidence="1 2">
    <name type="scientific">Pelagerythrobacter marinus</name>
    <dbReference type="NCBI Taxonomy" id="538382"/>
    <lineage>
        <taxon>Bacteria</taxon>
        <taxon>Pseudomonadati</taxon>
        <taxon>Pseudomonadota</taxon>
        <taxon>Alphaproteobacteria</taxon>
        <taxon>Sphingomonadales</taxon>
        <taxon>Erythrobacteraceae</taxon>
        <taxon>Pelagerythrobacter</taxon>
    </lineage>
</organism>
<accession>A0ABW9UVZ1</accession>
<keyword evidence="2" id="KW-1185">Reference proteome</keyword>
<sequence length="77" mass="8465">MSDNPPAFPCVHDKHLQEGMTLRDWFAGQALTVTAKIPHQHGMSIVQVGSPMHPEKAASAAYRFADALLSEREKNHG</sequence>
<reference evidence="1 2" key="1">
    <citation type="submission" date="2019-12" db="EMBL/GenBank/DDBJ databases">
        <title>Genomic-based taxomic classification of the family Erythrobacteraceae.</title>
        <authorList>
            <person name="Xu L."/>
        </authorList>
    </citation>
    <scope>NUCLEOTIDE SEQUENCE [LARGE SCALE GENOMIC DNA]</scope>
    <source>
        <strain evidence="1 2">H32</strain>
    </source>
</reference>
<comment type="caution">
    <text evidence="1">The sequence shown here is derived from an EMBL/GenBank/DDBJ whole genome shotgun (WGS) entry which is preliminary data.</text>
</comment>
<name>A0ABW9UVZ1_9SPHN</name>
<protein>
    <submittedName>
        <fullName evidence="1">Uncharacterized protein</fullName>
    </submittedName>
</protein>
<dbReference type="EMBL" id="WTYO01000001">
    <property type="protein sequence ID" value="MXO67760.1"/>
    <property type="molecule type" value="Genomic_DNA"/>
</dbReference>